<evidence type="ECO:0000313" key="2">
    <source>
        <dbReference type="EMBL" id="MBB2162219.1"/>
    </source>
</evidence>
<organism evidence="2 3">
    <name type="scientific">Gluconacetobacter sacchari</name>
    <dbReference type="NCBI Taxonomy" id="92759"/>
    <lineage>
        <taxon>Bacteria</taxon>
        <taxon>Pseudomonadati</taxon>
        <taxon>Pseudomonadota</taxon>
        <taxon>Alphaproteobacteria</taxon>
        <taxon>Acetobacterales</taxon>
        <taxon>Acetobacteraceae</taxon>
        <taxon>Gluconacetobacter</taxon>
    </lineage>
</organism>
<gene>
    <name evidence="2" type="ORF">HLH48_18995</name>
</gene>
<feature type="chain" id="PRO_5030776584" evidence="1">
    <location>
        <begin position="32"/>
        <end position="308"/>
    </location>
</feature>
<keyword evidence="1" id="KW-0732">Signal</keyword>
<sequence>MSRNRNHIQISALLCLSALCAASGASSGAWAAQQQSSGLAALFDENRPLATPGLSTLDGSSGGGLASWATIGGYGSDKGLGTAFHYTYINVTNYQDQNVGMLLGLFNRVEISYTHNFLQTGSSGRKLGIGNDYTFDLDNFGIKGRLFGNIAGAGLLPQVAIGMMYKHARDARVIDAVGGKSTQGADFYVAATRIFGKAHLILDTTVRFTRSNQVGLLGFGGDRDNSYHPQFEGSLGYLPPFIPRLVVGVEFRTKPKTLFFSPENNWFDAYASYFLNKHLNLTLAYVSLGTIANFRNQTGVYASLQTGF</sequence>
<name>A0A7W4IG33_9PROT</name>
<dbReference type="Pfam" id="PF11231">
    <property type="entry name" value="DUF3034"/>
    <property type="match status" value="1"/>
</dbReference>
<proteinExistence type="predicted"/>
<feature type="signal peptide" evidence="1">
    <location>
        <begin position="1"/>
        <end position="31"/>
    </location>
</feature>
<dbReference type="Proteomes" id="UP000589085">
    <property type="component" value="Unassembled WGS sequence"/>
</dbReference>
<dbReference type="AlphaFoldDB" id="A0A7W4IG33"/>
<accession>A0A7W4IG33</accession>
<dbReference type="EMBL" id="JABEQJ010000033">
    <property type="protein sequence ID" value="MBB2162219.1"/>
    <property type="molecule type" value="Genomic_DNA"/>
</dbReference>
<dbReference type="RefSeq" id="WP_182999043.1">
    <property type="nucleotide sequence ID" value="NZ_JABEQJ010000033.1"/>
</dbReference>
<comment type="caution">
    <text evidence="2">The sequence shown here is derived from an EMBL/GenBank/DDBJ whole genome shotgun (WGS) entry which is preliminary data.</text>
</comment>
<dbReference type="InterPro" id="IPR021393">
    <property type="entry name" value="DUF3034"/>
</dbReference>
<evidence type="ECO:0000256" key="1">
    <source>
        <dbReference type="SAM" id="SignalP"/>
    </source>
</evidence>
<evidence type="ECO:0000313" key="3">
    <source>
        <dbReference type="Proteomes" id="UP000589085"/>
    </source>
</evidence>
<reference evidence="2 3" key="1">
    <citation type="submission" date="2020-04" db="EMBL/GenBank/DDBJ databases">
        <title>Description of novel Gluconacetobacter.</title>
        <authorList>
            <person name="Sombolestani A."/>
        </authorList>
    </citation>
    <scope>NUCLEOTIDE SEQUENCE [LARGE SCALE GENOMIC DNA]</scope>
    <source>
        <strain evidence="2 3">LMG 19747</strain>
    </source>
</reference>
<protein>
    <submittedName>
        <fullName evidence="2">DUF3034 family protein</fullName>
    </submittedName>
</protein>